<name>A0A182V0X0_ANOME</name>
<dbReference type="VEuPathDB" id="VectorBase:AMEM006996"/>
<evidence type="ECO:0000256" key="1">
    <source>
        <dbReference type="SAM" id="MobiDB-lite"/>
    </source>
</evidence>
<proteinExistence type="predicted"/>
<reference evidence="2" key="1">
    <citation type="submission" date="2020-05" db="UniProtKB">
        <authorList>
            <consortium name="EnsemblMetazoa"/>
        </authorList>
    </citation>
    <scope>IDENTIFICATION</scope>
    <source>
        <strain evidence="2">MAF</strain>
    </source>
</reference>
<keyword evidence="3" id="KW-1185">Reference proteome</keyword>
<dbReference type="EnsemblMetazoa" id="AMEM006996-RA">
    <property type="protein sequence ID" value="AMEM006996-PA"/>
    <property type="gene ID" value="AMEM006996"/>
</dbReference>
<protein>
    <submittedName>
        <fullName evidence="2">Uncharacterized protein</fullName>
    </submittedName>
</protein>
<dbReference type="AlphaFoldDB" id="A0A182V0X0"/>
<accession>A0A182V0X0</accession>
<sequence length="110" mass="12438">MMRVTLLHLPRGMLVPWWPRRLISTISTISQQQQQQQEQQQEQAASGAANGKMLFETTISPAKMYQYNVPPPMQGPAAVPVPNIRTVLPRSIPGFTLLTRYILWLLVQVG</sequence>
<evidence type="ECO:0000313" key="3">
    <source>
        <dbReference type="Proteomes" id="UP000075903"/>
    </source>
</evidence>
<organism evidence="2 3">
    <name type="scientific">Anopheles merus</name>
    <name type="common">Mosquito</name>
    <dbReference type="NCBI Taxonomy" id="30066"/>
    <lineage>
        <taxon>Eukaryota</taxon>
        <taxon>Metazoa</taxon>
        <taxon>Ecdysozoa</taxon>
        <taxon>Arthropoda</taxon>
        <taxon>Hexapoda</taxon>
        <taxon>Insecta</taxon>
        <taxon>Pterygota</taxon>
        <taxon>Neoptera</taxon>
        <taxon>Endopterygota</taxon>
        <taxon>Diptera</taxon>
        <taxon>Nematocera</taxon>
        <taxon>Culicoidea</taxon>
        <taxon>Culicidae</taxon>
        <taxon>Anophelinae</taxon>
        <taxon>Anopheles</taxon>
    </lineage>
</organism>
<evidence type="ECO:0000313" key="2">
    <source>
        <dbReference type="EnsemblMetazoa" id="AMEM006996-PA"/>
    </source>
</evidence>
<feature type="compositionally biased region" description="Low complexity" evidence="1">
    <location>
        <begin position="31"/>
        <end position="43"/>
    </location>
</feature>
<feature type="region of interest" description="Disordered" evidence="1">
    <location>
        <begin position="29"/>
        <end position="48"/>
    </location>
</feature>
<dbReference type="Proteomes" id="UP000075903">
    <property type="component" value="Unassembled WGS sequence"/>
</dbReference>